<protein>
    <submittedName>
        <fullName evidence="3">Uncharacterized protein</fullName>
    </submittedName>
</protein>
<keyword evidence="2" id="KW-0472">Membrane</keyword>
<name>A0ABD3QJ73_9STRA</name>
<keyword evidence="2" id="KW-0812">Transmembrane</keyword>
<accession>A0ABD3QJ73</accession>
<feature type="compositionally biased region" description="Low complexity" evidence="1">
    <location>
        <begin position="131"/>
        <end position="155"/>
    </location>
</feature>
<feature type="compositionally biased region" description="Low complexity" evidence="1">
    <location>
        <begin position="261"/>
        <end position="271"/>
    </location>
</feature>
<organism evidence="3 4">
    <name type="scientific">Cyclotella cryptica</name>
    <dbReference type="NCBI Taxonomy" id="29204"/>
    <lineage>
        <taxon>Eukaryota</taxon>
        <taxon>Sar</taxon>
        <taxon>Stramenopiles</taxon>
        <taxon>Ochrophyta</taxon>
        <taxon>Bacillariophyta</taxon>
        <taxon>Coscinodiscophyceae</taxon>
        <taxon>Thalassiosirophycidae</taxon>
        <taxon>Stephanodiscales</taxon>
        <taxon>Stephanodiscaceae</taxon>
        <taxon>Cyclotella</taxon>
    </lineage>
</organism>
<keyword evidence="2" id="KW-1133">Transmembrane helix</keyword>
<dbReference type="Proteomes" id="UP001516023">
    <property type="component" value="Unassembled WGS sequence"/>
</dbReference>
<dbReference type="AlphaFoldDB" id="A0ABD3QJ73"/>
<sequence length="895" mass="101297">MEAPIPSSKGHAASSSLAAIENRHRHLQRLIFKMQTANQGDQGQSRVARRGGSVSEEDYYEDGILHSNVDVVRGDVSHMSAISADSRSLTVTTMHSQGFKSPLSVLQEGDDGSLFSEGGPRGRGEDDGGSHRSSMASSSRGGSRRSSFDSSKNSSQQRTVISRHKEVKDEEDDSRHGRERPPRRASVEPDGDYQPQVSSTDNKYNDAVRMRKEAVEKYSSMARRKASLMTNHNFEKDCHGNSTNSRSTRSTRSSMDHSSRKATPSSNSRSSPLPPPPFAAEESVHTFVGKSVKPDDASSVSSMTSMDSYLKQQYILRELERLKASEVRAHDDRDSRRDHRGGSRSDRDRRNEPRGSSYHDDIERPSERNYHDRARSTTRSRSRSRHTSLSSISERGSERSRSSSRSYASRTRYDRSNDCEYSRSRSTKTYDDAKSTKTHDDSKSTKTHDDSKSTKTYDDSKSITNRSTRSKGKQPTCNQSHCTSHTPPLHQLEECCIKHPHILLSDQTDINVWTCMRYCKDEKTGRWVTKKKVCSACLEEEEEFGRRGDSASYSDNKKNHFNNSYFDDRTHALSFSEDDYSSQNQPANPNTINVYGDDGNQTPLEREAEAQRRRFIRRLAARAYHFPGNTWCEDWMQYIRNTHLVFGIFFHQPLHPVTSRERYVILLGSVGVGLLMSNLIYLWFVHYKLGIDDTVIDLGPDTLVVTKLMITLWTLGSFVHTIFDLSVWHIKACTLCRYGGEVSDAAVRCGRRSGVAIVVSTLAFATYLCLVRATEEAKAFEVGYDYNANEDIDNSFFHPIALADSKKSFDFLAGYIIEFILAVFVYNPFILTIVFTGVLGCNGRIPILGGRPREMAKEQMYALKRQRYIMPQTLKLGDEEFEADMWGDEELATKF</sequence>
<reference evidence="3 4" key="1">
    <citation type="journal article" date="2020" name="G3 (Bethesda)">
        <title>Improved Reference Genome for Cyclotella cryptica CCMP332, a Model for Cell Wall Morphogenesis, Salinity Adaptation, and Lipid Production in Diatoms (Bacillariophyta).</title>
        <authorList>
            <person name="Roberts W.R."/>
            <person name="Downey K.M."/>
            <person name="Ruck E.C."/>
            <person name="Traller J.C."/>
            <person name="Alverson A.J."/>
        </authorList>
    </citation>
    <scope>NUCLEOTIDE SEQUENCE [LARGE SCALE GENOMIC DNA]</scope>
    <source>
        <strain evidence="3 4">CCMP332</strain>
    </source>
</reference>
<feature type="region of interest" description="Disordered" evidence="1">
    <location>
        <begin position="578"/>
        <end position="601"/>
    </location>
</feature>
<evidence type="ECO:0000256" key="1">
    <source>
        <dbReference type="SAM" id="MobiDB-lite"/>
    </source>
</evidence>
<feature type="compositionally biased region" description="Basic and acidic residues" evidence="1">
    <location>
        <begin position="203"/>
        <end position="216"/>
    </location>
</feature>
<proteinExistence type="predicted"/>
<feature type="transmembrane region" description="Helical" evidence="2">
    <location>
        <begin position="812"/>
        <end position="841"/>
    </location>
</feature>
<evidence type="ECO:0000313" key="4">
    <source>
        <dbReference type="Proteomes" id="UP001516023"/>
    </source>
</evidence>
<comment type="caution">
    <text evidence="3">The sequence shown here is derived from an EMBL/GenBank/DDBJ whole genome shotgun (WGS) entry which is preliminary data.</text>
</comment>
<feature type="region of interest" description="Disordered" evidence="1">
    <location>
        <begin position="324"/>
        <end position="483"/>
    </location>
</feature>
<feature type="compositionally biased region" description="Basic and acidic residues" evidence="1">
    <location>
        <begin position="163"/>
        <end position="187"/>
    </location>
</feature>
<feature type="compositionally biased region" description="Low complexity" evidence="1">
    <location>
        <begin position="241"/>
        <end position="253"/>
    </location>
</feature>
<keyword evidence="4" id="KW-1185">Reference proteome</keyword>
<feature type="compositionally biased region" description="Polar residues" evidence="1">
    <location>
        <begin position="581"/>
        <end position="601"/>
    </location>
</feature>
<gene>
    <name evidence="3" type="ORF">HJC23_012321</name>
</gene>
<feature type="transmembrane region" description="Helical" evidence="2">
    <location>
        <begin position="663"/>
        <end position="684"/>
    </location>
</feature>
<feature type="compositionally biased region" description="Basic residues" evidence="1">
    <location>
        <begin position="376"/>
        <end position="386"/>
    </location>
</feature>
<feature type="region of interest" description="Disordered" evidence="1">
    <location>
        <begin position="101"/>
        <end position="305"/>
    </location>
</feature>
<feature type="compositionally biased region" description="Basic and acidic residues" evidence="1">
    <location>
        <begin position="120"/>
        <end position="130"/>
    </location>
</feature>
<feature type="compositionally biased region" description="Basic and acidic residues" evidence="1">
    <location>
        <begin position="324"/>
        <end position="375"/>
    </location>
</feature>
<feature type="compositionally biased region" description="Polar residues" evidence="1">
    <location>
        <begin position="473"/>
        <end position="483"/>
    </location>
</feature>
<feature type="transmembrane region" description="Helical" evidence="2">
    <location>
        <begin position="755"/>
        <end position="774"/>
    </location>
</feature>
<dbReference type="EMBL" id="JABMIG020000049">
    <property type="protein sequence ID" value="KAL3798030.1"/>
    <property type="molecule type" value="Genomic_DNA"/>
</dbReference>
<feature type="region of interest" description="Disordered" evidence="1">
    <location>
        <begin position="1"/>
        <end position="20"/>
    </location>
</feature>
<evidence type="ECO:0000256" key="2">
    <source>
        <dbReference type="SAM" id="Phobius"/>
    </source>
</evidence>
<evidence type="ECO:0000313" key="3">
    <source>
        <dbReference type="EMBL" id="KAL3798030.1"/>
    </source>
</evidence>
<feature type="compositionally biased region" description="Basic and acidic residues" evidence="1">
    <location>
        <begin position="411"/>
        <end position="461"/>
    </location>
</feature>